<proteinExistence type="predicted"/>
<dbReference type="Proteomes" id="UP001497392">
    <property type="component" value="Unassembled WGS sequence"/>
</dbReference>
<keyword evidence="4" id="KW-1185">Reference proteome</keyword>
<accession>A0ABP1FSM1</accession>
<dbReference type="Pfam" id="PF13456">
    <property type="entry name" value="RVT_3"/>
    <property type="match status" value="1"/>
</dbReference>
<protein>
    <submittedName>
        <fullName evidence="3">G3203 protein</fullName>
    </submittedName>
</protein>
<dbReference type="InterPro" id="IPR002156">
    <property type="entry name" value="RNaseH_domain"/>
</dbReference>
<evidence type="ECO:0000256" key="1">
    <source>
        <dbReference type="SAM" id="MobiDB-lite"/>
    </source>
</evidence>
<dbReference type="InterPro" id="IPR036397">
    <property type="entry name" value="RNaseH_sf"/>
</dbReference>
<dbReference type="Gene3D" id="3.30.420.10">
    <property type="entry name" value="Ribonuclease H-like superfamily/Ribonuclease H"/>
    <property type="match status" value="1"/>
</dbReference>
<dbReference type="InterPro" id="IPR053151">
    <property type="entry name" value="RNase_H-like"/>
</dbReference>
<dbReference type="PANTHER" id="PTHR47723">
    <property type="entry name" value="OS05G0353850 PROTEIN"/>
    <property type="match status" value="1"/>
</dbReference>
<evidence type="ECO:0000313" key="3">
    <source>
        <dbReference type="EMBL" id="CAL5221077.1"/>
    </source>
</evidence>
<dbReference type="SUPFAM" id="SSF53098">
    <property type="entry name" value="Ribonuclease H-like"/>
    <property type="match status" value="1"/>
</dbReference>
<dbReference type="EMBL" id="CAXHTA020000004">
    <property type="protein sequence ID" value="CAL5221077.1"/>
    <property type="molecule type" value="Genomic_DNA"/>
</dbReference>
<dbReference type="InterPro" id="IPR009027">
    <property type="entry name" value="Ribosomal_bL9/RNase_H1_N"/>
</dbReference>
<dbReference type="PANTHER" id="PTHR47723:SF4">
    <property type="entry name" value="PENTATRICOPEPTIDE REPEAT-CONTAINING-LIKE PROTEIN"/>
    <property type="match status" value="1"/>
</dbReference>
<sequence length="310" mass="33071">MGKSGKSFYAVRVGRTPGQIFRSWPECEAQVKGVKGAQYKGFKSEGEALSYLGQSHGASQNLGITQTSRQIAKRTQKSFASRGAAAAPSAWDVPGSDAGALGPADHESEHAGAGASASGPPCAEPDHAYCLEFDGGARGNPGPAGAGAVVYSDSTGEELAVISEYLGNQTNNYAEYTGLVRGLQAALACGVRRVTIKGDSKLVVMQMNGAWQVHSAGLAPLHRQASALRQRFESFQIDHIYREANKRADELSNVAMDGQGWTGYRDCEGNVWTYDEQPPEVAHEVLARDMEARRTMTVSRQGNSLTAQCR</sequence>
<dbReference type="InterPro" id="IPR012337">
    <property type="entry name" value="RNaseH-like_sf"/>
</dbReference>
<dbReference type="InterPro" id="IPR011320">
    <property type="entry name" value="RNase_H1_N"/>
</dbReference>
<feature type="region of interest" description="Disordered" evidence="1">
    <location>
        <begin position="74"/>
        <end position="120"/>
    </location>
</feature>
<feature type="compositionally biased region" description="Low complexity" evidence="1">
    <location>
        <begin position="111"/>
        <end position="120"/>
    </location>
</feature>
<dbReference type="Gene3D" id="3.40.970.10">
    <property type="entry name" value="Ribonuclease H1, N-terminal domain"/>
    <property type="match status" value="1"/>
</dbReference>
<dbReference type="SUPFAM" id="SSF55658">
    <property type="entry name" value="L9 N-domain-like"/>
    <property type="match status" value="1"/>
</dbReference>
<feature type="domain" description="RNase H type-1" evidence="2">
    <location>
        <begin position="125"/>
        <end position="257"/>
    </location>
</feature>
<comment type="caution">
    <text evidence="3">The sequence shown here is derived from an EMBL/GenBank/DDBJ whole genome shotgun (WGS) entry which is preliminary data.</text>
</comment>
<evidence type="ECO:0000313" key="4">
    <source>
        <dbReference type="Proteomes" id="UP001497392"/>
    </source>
</evidence>
<evidence type="ECO:0000259" key="2">
    <source>
        <dbReference type="PROSITE" id="PS50879"/>
    </source>
</evidence>
<dbReference type="CDD" id="cd09279">
    <property type="entry name" value="RNase_HI_like"/>
    <property type="match status" value="1"/>
</dbReference>
<dbReference type="Pfam" id="PF01693">
    <property type="entry name" value="Cauli_VI"/>
    <property type="match status" value="1"/>
</dbReference>
<dbReference type="InterPro" id="IPR037056">
    <property type="entry name" value="RNase_H1_N_sf"/>
</dbReference>
<name>A0ABP1FSM1_9CHLO</name>
<dbReference type="PROSITE" id="PS50879">
    <property type="entry name" value="RNASE_H_1"/>
    <property type="match status" value="1"/>
</dbReference>
<organism evidence="3 4">
    <name type="scientific">Coccomyxa viridis</name>
    <dbReference type="NCBI Taxonomy" id="1274662"/>
    <lineage>
        <taxon>Eukaryota</taxon>
        <taxon>Viridiplantae</taxon>
        <taxon>Chlorophyta</taxon>
        <taxon>core chlorophytes</taxon>
        <taxon>Trebouxiophyceae</taxon>
        <taxon>Trebouxiophyceae incertae sedis</taxon>
        <taxon>Coccomyxaceae</taxon>
        <taxon>Coccomyxa</taxon>
    </lineage>
</organism>
<reference evidence="3 4" key="1">
    <citation type="submission" date="2024-06" db="EMBL/GenBank/DDBJ databases">
        <authorList>
            <person name="Kraege A."/>
            <person name="Thomma B."/>
        </authorList>
    </citation>
    <scope>NUCLEOTIDE SEQUENCE [LARGE SCALE GENOMIC DNA]</scope>
</reference>
<gene>
    <name evidence="3" type="primary">g3203</name>
    <name evidence="3" type="ORF">VP750_LOCUS2736</name>
</gene>
<feature type="compositionally biased region" description="Low complexity" evidence="1">
    <location>
        <begin position="78"/>
        <end position="90"/>
    </location>
</feature>